<dbReference type="KEGG" id="sgbi:P3F81_06855"/>
<feature type="domain" description="Peptidase M50" evidence="14">
    <location>
        <begin position="114"/>
        <end position="168"/>
    </location>
</feature>
<dbReference type="GO" id="GO:0005886">
    <property type="term" value="C:plasma membrane"/>
    <property type="evidence" value="ECO:0007669"/>
    <property type="project" value="UniProtKB-SubCell"/>
</dbReference>
<comment type="cofactor">
    <cofactor evidence="1">
        <name>Zn(2+)</name>
        <dbReference type="ChEBI" id="CHEBI:29105"/>
    </cofactor>
</comment>
<dbReference type="AlphaFoldDB" id="A0A9Y2ALC8"/>
<dbReference type="InterPro" id="IPR044537">
    <property type="entry name" value="Rip2-like"/>
</dbReference>
<sequence length="199" mass="22940">MIFRIPALLIALTIHEYAHARVAVHLGDPTPRFQGRLTLNPIPHLDPIGLIMLWLVQFGWAKPVEVEARNFKNWRQGMMWVALAGPAANLIMAFLAMIVMVILLKFNVLTDWLIITLKMIYTYNIIFAIFNMIPIPPLDGSKVLMNFLPHKLAYQYESYSRYGSFILIALIYIGVIGAIIRPVQYFLNFLMNQFIMLIF</sequence>
<proteinExistence type="inferred from homology"/>
<dbReference type="Pfam" id="PF02163">
    <property type="entry name" value="Peptidase_M50"/>
    <property type="match status" value="1"/>
</dbReference>
<dbReference type="RefSeq" id="WP_147669239.1">
    <property type="nucleotide sequence ID" value="NZ_CP120678.1"/>
</dbReference>
<keyword evidence="12 13" id="KW-0472">Membrane</keyword>
<evidence type="ECO:0000256" key="12">
    <source>
        <dbReference type="ARBA" id="ARBA00023136"/>
    </source>
</evidence>
<evidence type="ECO:0000256" key="6">
    <source>
        <dbReference type="ARBA" id="ARBA00022692"/>
    </source>
</evidence>
<dbReference type="GO" id="GO:0046872">
    <property type="term" value="F:metal ion binding"/>
    <property type="evidence" value="ECO:0007669"/>
    <property type="project" value="UniProtKB-KW"/>
</dbReference>
<dbReference type="Proteomes" id="UP001243623">
    <property type="component" value="Chromosome"/>
</dbReference>
<name>A0A9Y2ALC8_9FIRM</name>
<evidence type="ECO:0000256" key="13">
    <source>
        <dbReference type="SAM" id="Phobius"/>
    </source>
</evidence>
<comment type="subcellular location">
    <subcellularLocation>
        <location evidence="2">Cell membrane</location>
        <topology evidence="2">Multi-pass membrane protein</topology>
    </subcellularLocation>
</comment>
<dbReference type="CDD" id="cd06158">
    <property type="entry name" value="S2P-M50_like_1"/>
    <property type="match status" value="1"/>
</dbReference>
<accession>A0A9Y2ALC8</accession>
<dbReference type="PANTHER" id="PTHR35864">
    <property type="entry name" value="ZINC METALLOPROTEASE MJ0611-RELATED"/>
    <property type="match status" value="1"/>
</dbReference>
<protein>
    <submittedName>
        <fullName evidence="15">Site-2 protease family protein</fullName>
    </submittedName>
</protein>
<evidence type="ECO:0000256" key="10">
    <source>
        <dbReference type="ARBA" id="ARBA00022989"/>
    </source>
</evidence>
<feature type="transmembrane region" description="Helical" evidence="13">
    <location>
        <begin position="81"/>
        <end position="106"/>
    </location>
</feature>
<dbReference type="InterPro" id="IPR008915">
    <property type="entry name" value="Peptidase_M50"/>
</dbReference>
<keyword evidence="6 13" id="KW-0812">Transmembrane</keyword>
<evidence type="ECO:0000256" key="11">
    <source>
        <dbReference type="ARBA" id="ARBA00023049"/>
    </source>
</evidence>
<keyword evidence="9" id="KW-0862">Zinc</keyword>
<dbReference type="GO" id="GO:0006508">
    <property type="term" value="P:proteolysis"/>
    <property type="evidence" value="ECO:0007669"/>
    <property type="project" value="UniProtKB-KW"/>
</dbReference>
<keyword evidence="16" id="KW-1185">Reference proteome</keyword>
<keyword evidence="11" id="KW-0482">Metalloprotease</keyword>
<gene>
    <name evidence="15" type="ORF">P3F81_06855</name>
</gene>
<evidence type="ECO:0000256" key="3">
    <source>
        <dbReference type="ARBA" id="ARBA00007931"/>
    </source>
</evidence>
<dbReference type="GO" id="GO:0008237">
    <property type="term" value="F:metallopeptidase activity"/>
    <property type="evidence" value="ECO:0007669"/>
    <property type="project" value="UniProtKB-KW"/>
</dbReference>
<evidence type="ECO:0000259" key="14">
    <source>
        <dbReference type="Pfam" id="PF02163"/>
    </source>
</evidence>
<evidence type="ECO:0000256" key="5">
    <source>
        <dbReference type="ARBA" id="ARBA00022670"/>
    </source>
</evidence>
<evidence type="ECO:0000256" key="7">
    <source>
        <dbReference type="ARBA" id="ARBA00022723"/>
    </source>
</evidence>
<dbReference type="PANTHER" id="PTHR35864:SF1">
    <property type="entry name" value="ZINC METALLOPROTEASE YWHC-RELATED"/>
    <property type="match status" value="1"/>
</dbReference>
<comment type="similarity">
    <text evidence="3">Belongs to the peptidase M50B family.</text>
</comment>
<dbReference type="InterPro" id="IPR052348">
    <property type="entry name" value="Metallopeptidase_M50B"/>
</dbReference>
<dbReference type="EMBL" id="CP120678">
    <property type="protein sequence ID" value="WIW71970.1"/>
    <property type="molecule type" value="Genomic_DNA"/>
</dbReference>
<reference evidence="15" key="1">
    <citation type="submission" date="2023-03" db="EMBL/GenBank/DDBJ databases">
        <title>Selenobaculum gbiensis gen. nov. sp. nov., a new bacterium isolated from the gut microbiota of IBD patient.</title>
        <authorList>
            <person name="Yeo S."/>
            <person name="Park H."/>
            <person name="Huh C.S."/>
        </authorList>
    </citation>
    <scope>NUCLEOTIDE SEQUENCE</scope>
    <source>
        <strain evidence="15">ICN-92133</strain>
    </source>
</reference>
<keyword evidence="10 13" id="KW-1133">Transmembrane helix</keyword>
<evidence type="ECO:0000313" key="16">
    <source>
        <dbReference type="Proteomes" id="UP001243623"/>
    </source>
</evidence>
<evidence type="ECO:0000256" key="4">
    <source>
        <dbReference type="ARBA" id="ARBA00022475"/>
    </source>
</evidence>
<evidence type="ECO:0000256" key="9">
    <source>
        <dbReference type="ARBA" id="ARBA00022833"/>
    </source>
</evidence>
<evidence type="ECO:0000256" key="8">
    <source>
        <dbReference type="ARBA" id="ARBA00022801"/>
    </source>
</evidence>
<evidence type="ECO:0000256" key="1">
    <source>
        <dbReference type="ARBA" id="ARBA00001947"/>
    </source>
</evidence>
<evidence type="ECO:0000256" key="2">
    <source>
        <dbReference type="ARBA" id="ARBA00004651"/>
    </source>
</evidence>
<keyword evidence="7" id="KW-0479">Metal-binding</keyword>
<keyword evidence="8" id="KW-0378">Hydrolase</keyword>
<keyword evidence="4" id="KW-1003">Cell membrane</keyword>
<feature type="transmembrane region" description="Helical" evidence="13">
    <location>
        <begin position="112"/>
        <end position="138"/>
    </location>
</feature>
<keyword evidence="5 15" id="KW-0645">Protease</keyword>
<feature type="transmembrane region" description="Helical" evidence="13">
    <location>
        <begin position="159"/>
        <end position="180"/>
    </location>
</feature>
<evidence type="ECO:0000313" key="15">
    <source>
        <dbReference type="EMBL" id="WIW71970.1"/>
    </source>
</evidence>
<organism evidence="15 16">
    <name type="scientific">Selenobaculum gibii</name>
    <dbReference type="NCBI Taxonomy" id="3054208"/>
    <lineage>
        <taxon>Bacteria</taxon>
        <taxon>Bacillati</taxon>
        <taxon>Bacillota</taxon>
        <taxon>Negativicutes</taxon>
        <taxon>Selenomonadales</taxon>
        <taxon>Selenomonadaceae</taxon>
        <taxon>Selenobaculum</taxon>
    </lineage>
</organism>